<organism evidence="10 11">
    <name type="scientific">Microseira wollei NIES-4236</name>
    <dbReference type="NCBI Taxonomy" id="2530354"/>
    <lineage>
        <taxon>Bacteria</taxon>
        <taxon>Bacillati</taxon>
        <taxon>Cyanobacteriota</taxon>
        <taxon>Cyanophyceae</taxon>
        <taxon>Oscillatoriophycideae</taxon>
        <taxon>Aerosakkonematales</taxon>
        <taxon>Aerosakkonemataceae</taxon>
        <taxon>Microseira</taxon>
    </lineage>
</organism>
<keyword evidence="11" id="KW-1185">Reference proteome</keyword>
<evidence type="ECO:0000313" key="10">
    <source>
        <dbReference type="EMBL" id="GET40208.1"/>
    </source>
</evidence>
<keyword evidence="4 7" id="KW-0812">Transmembrane</keyword>
<keyword evidence="5 7" id="KW-1133">Transmembrane helix</keyword>
<evidence type="ECO:0000256" key="6">
    <source>
        <dbReference type="ARBA" id="ARBA00023136"/>
    </source>
</evidence>
<comment type="catalytic activity">
    <reaction evidence="7">
        <text>UDP-N-acetyl-alpha-D-muramoyl-L-alanyl-gamma-D-glutamyl-meso-2,6-diaminopimeloyl-D-alanyl-D-alanine + di-trans,octa-cis-undecaprenyl phosphate = di-trans,octa-cis-undecaprenyl diphospho-N-acetyl-alpha-D-muramoyl-L-alanyl-D-glutamyl-meso-2,6-diaminopimeloyl-D-alanyl-D-alanine + UMP</text>
        <dbReference type="Rhea" id="RHEA:28386"/>
        <dbReference type="ChEBI" id="CHEBI:57865"/>
        <dbReference type="ChEBI" id="CHEBI:60392"/>
        <dbReference type="ChEBI" id="CHEBI:61386"/>
        <dbReference type="ChEBI" id="CHEBI:61387"/>
        <dbReference type="EC" id="2.7.8.13"/>
    </reaction>
</comment>
<keyword evidence="7" id="KW-0573">Peptidoglycan synthesis</keyword>
<dbReference type="Proteomes" id="UP001050975">
    <property type="component" value="Unassembled WGS sequence"/>
</dbReference>
<evidence type="ECO:0000256" key="2">
    <source>
        <dbReference type="ARBA" id="ARBA00005583"/>
    </source>
</evidence>
<feature type="transmembrane region" description="Helical" evidence="7">
    <location>
        <begin position="188"/>
        <end position="214"/>
    </location>
</feature>
<feature type="binding site" evidence="9">
    <location>
        <position position="280"/>
    </location>
    <ligand>
        <name>Mg(2+)</name>
        <dbReference type="ChEBI" id="CHEBI:18420"/>
    </ligand>
</feature>
<comment type="pathway">
    <text evidence="7">Cell wall biogenesis; peptidoglycan biosynthesis.</text>
</comment>
<dbReference type="InterPro" id="IPR018480">
    <property type="entry name" value="PNAcMuramoyl-5peptid_Trfase_CS"/>
</dbReference>
<protein>
    <recommendedName>
        <fullName evidence="7 8">Phospho-N-acetylmuramoyl-pentapeptide-transferase</fullName>
        <ecNumber evidence="7 8">2.7.8.13</ecNumber>
    </recommendedName>
    <alternativeName>
        <fullName evidence="7">UDP-MurNAc-pentapeptide phosphotransferase</fullName>
    </alternativeName>
</protein>
<feature type="transmembrane region" description="Helical" evidence="7">
    <location>
        <begin position="126"/>
        <end position="146"/>
    </location>
</feature>
<dbReference type="EC" id="2.7.8.13" evidence="7 8"/>
<keyword evidence="7" id="KW-1003">Cell membrane</keyword>
<keyword evidence="7 9" id="KW-0460">Magnesium</keyword>
<feature type="transmembrane region" description="Helical" evidence="7">
    <location>
        <begin position="55"/>
        <end position="75"/>
    </location>
</feature>
<evidence type="ECO:0000256" key="1">
    <source>
        <dbReference type="ARBA" id="ARBA00004141"/>
    </source>
</evidence>
<feature type="transmembrane region" description="Helical" evidence="7">
    <location>
        <begin position="252"/>
        <end position="269"/>
    </location>
</feature>
<comment type="similarity">
    <text evidence="2 7">Belongs to the glycosyltransferase 4 family. MraY subfamily.</text>
</comment>
<dbReference type="CDD" id="cd06852">
    <property type="entry name" value="GT_MraY"/>
    <property type="match status" value="1"/>
</dbReference>
<dbReference type="GO" id="GO:0009252">
    <property type="term" value="P:peptidoglycan biosynthetic process"/>
    <property type="evidence" value="ECO:0007669"/>
    <property type="project" value="UniProtKB-UniRule"/>
</dbReference>
<feature type="transmembrane region" description="Helical" evidence="7">
    <location>
        <begin position="276"/>
        <end position="297"/>
    </location>
</feature>
<feature type="transmembrane region" description="Helical" evidence="7">
    <location>
        <begin position="357"/>
        <end position="375"/>
    </location>
</feature>
<dbReference type="HAMAP" id="MF_00038">
    <property type="entry name" value="MraY"/>
    <property type="match status" value="1"/>
</dbReference>
<dbReference type="NCBIfam" id="TIGR00445">
    <property type="entry name" value="mraY"/>
    <property type="match status" value="1"/>
</dbReference>
<comment type="caution">
    <text evidence="10">The sequence shown here is derived from an EMBL/GenBank/DDBJ whole genome shotgun (WGS) entry which is preliminary data.</text>
</comment>
<dbReference type="PANTHER" id="PTHR22926:SF5">
    <property type="entry name" value="PHOSPHO-N-ACETYLMURAMOYL-PENTAPEPTIDE-TRANSFERASE HOMOLOG"/>
    <property type="match status" value="1"/>
</dbReference>
<dbReference type="Pfam" id="PF00953">
    <property type="entry name" value="Glycos_transf_4"/>
    <property type="match status" value="1"/>
</dbReference>
<dbReference type="Pfam" id="PF10555">
    <property type="entry name" value="MraY_sig1"/>
    <property type="match status" value="1"/>
</dbReference>
<dbReference type="PANTHER" id="PTHR22926">
    <property type="entry name" value="PHOSPHO-N-ACETYLMURAMOYL-PENTAPEPTIDE-TRANSFERASE"/>
    <property type="match status" value="1"/>
</dbReference>
<keyword evidence="6 7" id="KW-0472">Membrane</keyword>
<keyword evidence="7 9" id="KW-0479">Metal-binding</keyword>
<evidence type="ECO:0000256" key="5">
    <source>
        <dbReference type="ARBA" id="ARBA00022989"/>
    </source>
</evidence>
<feature type="transmembrane region" description="Helical" evidence="7">
    <location>
        <begin position="166"/>
        <end position="182"/>
    </location>
</feature>
<sequence>MEWNITVDAKLSSGRSFNLTGAGLALLLCVALSVVALILDLIAGRSLWQDASLTLPLLVSAVTTAWLGYRVVPFLRRLKAEQIIREDGPQSHLKKGGTPTMGGVFFIPTAVAIALVWSAFTLGITNIAPVVAVSVLTLSYGFIGWIDDWQILRRKSNKGISPRTKLALQIGFGALFCLWLLVSQPPTIANIALPFGMVLPLGLLFWPLAAFVLVAESNATNLTDGVDGLAGGTSAIALLGLGAIVAPTNPGLTIFCASMSGACLGFLAHNRNPARVFMGDTGSLALGGALASVALVSNSLWSLFLLSGIFFVETLSVMAQVSYYKATKRRNGIGKRLFKMAPLHHHLELSGWSEIKVVATFYAINGLLALLSFVLR</sequence>
<keyword evidence="7" id="KW-0132">Cell division</keyword>
<keyword evidence="7" id="KW-0133">Cell shape</keyword>
<dbReference type="EMBL" id="BLAY01000085">
    <property type="protein sequence ID" value="GET40208.1"/>
    <property type="molecule type" value="Genomic_DNA"/>
</dbReference>
<comment type="function">
    <text evidence="7">Catalyzes the initial step of the lipid cycle reactions in the biosynthesis of the cell wall peptidoglycan: transfers peptidoglycan precursor phospho-MurNAc-pentapeptide from UDP-MurNAc-pentapeptide onto the lipid carrier undecaprenyl phosphate, yielding undecaprenyl-pyrophosphoryl-MurNAc-pentapeptide, known as lipid I.</text>
</comment>
<keyword evidence="7" id="KW-0131">Cell cycle</keyword>
<dbReference type="GO" id="GO:0005886">
    <property type="term" value="C:plasma membrane"/>
    <property type="evidence" value="ECO:0007669"/>
    <property type="project" value="UniProtKB-SubCell"/>
</dbReference>
<gene>
    <name evidence="7 10" type="primary">mraY</name>
    <name evidence="10" type="ORF">MiSe_50160</name>
</gene>
<feature type="binding site" evidence="9">
    <location>
        <position position="221"/>
    </location>
    <ligand>
        <name>Mg(2+)</name>
        <dbReference type="ChEBI" id="CHEBI:18420"/>
    </ligand>
</feature>
<dbReference type="GO" id="GO:0008963">
    <property type="term" value="F:phospho-N-acetylmuramoyl-pentapeptide-transferase activity"/>
    <property type="evidence" value="ECO:0007669"/>
    <property type="project" value="UniProtKB-UniRule"/>
</dbReference>
<comment type="cofactor">
    <cofactor evidence="7 9">
        <name>Mg(2+)</name>
        <dbReference type="ChEBI" id="CHEBI:18420"/>
    </cofactor>
</comment>
<feature type="transmembrane region" description="Helical" evidence="7">
    <location>
        <begin position="226"/>
        <end position="246"/>
    </location>
</feature>
<evidence type="ECO:0000256" key="7">
    <source>
        <dbReference type="HAMAP-Rule" id="MF_00038"/>
    </source>
</evidence>
<dbReference type="PROSITE" id="PS01347">
    <property type="entry name" value="MRAY_1"/>
    <property type="match status" value="1"/>
</dbReference>
<dbReference type="GO" id="GO:0008360">
    <property type="term" value="P:regulation of cell shape"/>
    <property type="evidence" value="ECO:0007669"/>
    <property type="project" value="UniProtKB-KW"/>
</dbReference>
<evidence type="ECO:0000313" key="11">
    <source>
        <dbReference type="Proteomes" id="UP001050975"/>
    </source>
</evidence>
<evidence type="ECO:0000256" key="4">
    <source>
        <dbReference type="ARBA" id="ARBA00022692"/>
    </source>
</evidence>
<comment type="subcellular location">
    <subcellularLocation>
        <location evidence="7">Cell membrane</location>
        <topology evidence="7">Multi-pass membrane protein</topology>
    </subcellularLocation>
    <subcellularLocation>
        <location evidence="1">Membrane</location>
        <topology evidence="1">Multi-pass membrane protein</topology>
    </subcellularLocation>
</comment>
<dbReference type="InterPro" id="IPR003524">
    <property type="entry name" value="PNAcMuramoyl-5peptid_Trfase"/>
</dbReference>
<evidence type="ECO:0000256" key="8">
    <source>
        <dbReference type="NCBIfam" id="TIGR00445"/>
    </source>
</evidence>
<keyword evidence="7" id="KW-0961">Cell wall biogenesis/degradation</keyword>
<feature type="transmembrane region" description="Helical" evidence="7">
    <location>
        <begin position="96"/>
        <end position="120"/>
    </location>
</feature>
<dbReference type="GO" id="GO:0071555">
    <property type="term" value="P:cell wall organization"/>
    <property type="evidence" value="ECO:0007669"/>
    <property type="project" value="UniProtKB-KW"/>
</dbReference>
<dbReference type="PROSITE" id="PS01348">
    <property type="entry name" value="MRAY_2"/>
    <property type="match status" value="1"/>
</dbReference>
<dbReference type="InterPro" id="IPR000715">
    <property type="entry name" value="Glycosyl_transferase_4"/>
</dbReference>
<reference evidence="10" key="1">
    <citation type="submission" date="2019-10" db="EMBL/GenBank/DDBJ databases">
        <title>Draft genome sequece of Microseira wollei NIES-4236.</title>
        <authorList>
            <person name="Yamaguchi H."/>
            <person name="Suzuki S."/>
            <person name="Kawachi M."/>
        </authorList>
    </citation>
    <scope>NUCLEOTIDE SEQUENCE</scope>
    <source>
        <strain evidence="10">NIES-4236</strain>
    </source>
</reference>
<dbReference type="GO" id="GO:0046872">
    <property type="term" value="F:metal ion binding"/>
    <property type="evidence" value="ECO:0007669"/>
    <property type="project" value="UniProtKB-KW"/>
</dbReference>
<feature type="transmembrane region" description="Helical" evidence="7">
    <location>
        <begin position="21"/>
        <end position="43"/>
    </location>
</feature>
<proteinExistence type="inferred from homology"/>
<name>A0AAV3XCF9_9CYAN</name>
<keyword evidence="3 7" id="KW-0808">Transferase</keyword>
<evidence type="ECO:0000256" key="3">
    <source>
        <dbReference type="ARBA" id="ARBA00022679"/>
    </source>
</evidence>
<dbReference type="AlphaFoldDB" id="A0AAV3XCF9"/>
<accession>A0AAV3XCF9</accession>
<evidence type="ECO:0000256" key="9">
    <source>
        <dbReference type="PIRSR" id="PIRSR600715-1"/>
    </source>
</evidence>
<dbReference type="GO" id="GO:0051301">
    <property type="term" value="P:cell division"/>
    <property type="evidence" value="ECO:0007669"/>
    <property type="project" value="UniProtKB-KW"/>
</dbReference>